<sequence length="58" mass="6144">MDFGRPHMDADHIQNLSAPVYAPGARHTHAVAVAQAGNELTAQFSARLGVDGRVDGFV</sequence>
<dbReference type="Proteomes" id="UP000219522">
    <property type="component" value="Unassembled WGS sequence"/>
</dbReference>
<protein>
    <submittedName>
        <fullName evidence="1">Uncharacterized protein</fullName>
    </submittedName>
</protein>
<comment type="caution">
    <text evidence="1">The sequence shown here is derived from an EMBL/GenBank/DDBJ whole genome shotgun (WGS) entry which is preliminary data.</text>
</comment>
<dbReference type="EMBL" id="OCSU01000001">
    <property type="protein sequence ID" value="SOE55485.1"/>
    <property type="molecule type" value="Genomic_DNA"/>
</dbReference>
<name>A0A7Z7I2K3_9BURK</name>
<reference evidence="1 2" key="1">
    <citation type="submission" date="2017-09" db="EMBL/GenBank/DDBJ databases">
        <authorList>
            <person name="Varghese N."/>
            <person name="Submissions S."/>
        </authorList>
    </citation>
    <scope>NUCLEOTIDE SEQUENCE [LARGE SCALE GENOMIC DNA]</scope>
    <source>
        <strain evidence="1 2">OK806</strain>
    </source>
</reference>
<organism evidence="1 2">
    <name type="scientific">Caballeronia arationis</name>
    <dbReference type="NCBI Taxonomy" id="1777142"/>
    <lineage>
        <taxon>Bacteria</taxon>
        <taxon>Pseudomonadati</taxon>
        <taxon>Pseudomonadota</taxon>
        <taxon>Betaproteobacteria</taxon>
        <taxon>Burkholderiales</taxon>
        <taxon>Burkholderiaceae</taxon>
        <taxon>Caballeronia</taxon>
    </lineage>
</organism>
<evidence type="ECO:0000313" key="2">
    <source>
        <dbReference type="Proteomes" id="UP000219522"/>
    </source>
</evidence>
<accession>A0A7Z7I2K3</accession>
<keyword evidence="2" id="KW-1185">Reference proteome</keyword>
<dbReference type="AlphaFoldDB" id="A0A7Z7I2K3"/>
<proteinExistence type="predicted"/>
<gene>
    <name evidence="1" type="ORF">SAMN05446927_1029</name>
</gene>
<evidence type="ECO:0000313" key="1">
    <source>
        <dbReference type="EMBL" id="SOE55485.1"/>
    </source>
</evidence>